<evidence type="ECO:0000313" key="3">
    <source>
        <dbReference type="Proteomes" id="UP001501821"/>
    </source>
</evidence>
<organism evidence="2 3">
    <name type="scientific">Nocardioides panacisoli</name>
    <dbReference type="NCBI Taxonomy" id="627624"/>
    <lineage>
        <taxon>Bacteria</taxon>
        <taxon>Bacillati</taxon>
        <taxon>Actinomycetota</taxon>
        <taxon>Actinomycetes</taxon>
        <taxon>Propionibacteriales</taxon>
        <taxon>Nocardioidaceae</taxon>
        <taxon>Nocardioides</taxon>
    </lineage>
</organism>
<proteinExistence type="predicted"/>
<comment type="caution">
    <text evidence="2">The sequence shown here is derived from an EMBL/GenBank/DDBJ whole genome shotgun (WGS) entry which is preliminary data.</text>
</comment>
<feature type="region of interest" description="Disordered" evidence="1">
    <location>
        <begin position="1"/>
        <end position="20"/>
    </location>
</feature>
<dbReference type="Proteomes" id="UP001501821">
    <property type="component" value="Unassembled WGS sequence"/>
</dbReference>
<reference evidence="3" key="1">
    <citation type="journal article" date="2019" name="Int. J. Syst. Evol. Microbiol.">
        <title>The Global Catalogue of Microorganisms (GCM) 10K type strain sequencing project: providing services to taxonomists for standard genome sequencing and annotation.</title>
        <authorList>
            <consortium name="The Broad Institute Genomics Platform"/>
            <consortium name="The Broad Institute Genome Sequencing Center for Infectious Disease"/>
            <person name="Wu L."/>
            <person name="Ma J."/>
        </authorList>
    </citation>
    <scope>NUCLEOTIDE SEQUENCE [LARGE SCALE GENOMIC DNA]</scope>
    <source>
        <strain evidence="3">JCM 16953</strain>
    </source>
</reference>
<protein>
    <submittedName>
        <fullName evidence="2">Uncharacterized protein</fullName>
    </submittedName>
</protein>
<accession>A0ABP7I308</accession>
<dbReference type="EMBL" id="BAABAH010000001">
    <property type="protein sequence ID" value="GAA3805059.1"/>
    <property type="molecule type" value="Genomic_DNA"/>
</dbReference>
<evidence type="ECO:0000313" key="2">
    <source>
        <dbReference type="EMBL" id="GAA3805059.1"/>
    </source>
</evidence>
<sequence length="65" mass="7434">MPPADCGRGGRRPMLTPEVTSVTQRNDYDLDALLRASDEENLFSIWTFVQVRGQTLSLIYMLECR</sequence>
<gene>
    <name evidence="2" type="ORF">GCM10022242_05350</name>
</gene>
<evidence type="ECO:0000256" key="1">
    <source>
        <dbReference type="SAM" id="MobiDB-lite"/>
    </source>
</evidence>
<keyword evidence="3" id="KW-1185">Reference proteome</keyword>
<name>A0ABP7I308_9ACTN</name>